<keyword evidence="6" id="KW-1185">Reference proteome</keyword>
<keyword evidence="1" id="KW-0343">GTPase activation</keyword>
<dbReference type="Pfam" id="PF12068">
    <property type="entry name" value="PH_RBD"/>
    <property type="match status" value="1"/>
</dbReference>
<feature type="region of interest" description="Disordered" evidence="2">
    <location>
        <begin position="1"/>
        <end position="26"/>
    </location>
</feature>
<dbReference type="InterPro" id="IPR021935">
    <property type="entry name" value="SGSM1/2_RBD"/>
</dbReference>
<evidence type="ECO:0000259" key="4">
    <source>
        <dbReference type="Pfam" id="PF12068"/>
    </source>
</evidence>
<evidence type="ECO:0000256" key="1">
    <source>
        <dbReference type="ARBA" id="ARBA00022468"/>
    </source>
</evidence>
<keyword evidence="3" id="KW-0472">Membrane</keyword>
<feature type="compositionally biased region" description="Polar residues" evidence="2">
    <location>
        <begin position="8"/>
        <end position="26"/>
    </location>
</feature>
<feature type="transmembrane region" description="Helical" evidence="3">
    <location>
        <begin position="133"/>
        <end position="154"/>
    </location>
</feature>
<dbReference type="Gene3D" id="2.30.29.230">
    <property type="match status" value="1"/>
</dbReference>
<keyword evidence="3" id="KW-0812">Transmembrane</keyword>
<evidence type="ECO:0000313" key="5">
    <source>
        <dbReference type="EMBL" id="KAA0198129.1"/>
    </source>
</evidence>
<feature type="domain" description="Small G protein signalling modulator 1/2 Rab-binding" evidence="4">
    <location>
        <begin position="51"/>
        <end position="149"/>
    </location>
</feature>
<dbReference type="EMBL" id="LUCM01001924">
    <property type="protein sequence ID" value="KAA0198129.1"/>
    <property type="molecule type" value="Genomic_DNA"/>
</dbReference>
<name>A0A8E0S530_9TREM</name>
<keyword evidence="3" id="KW-1133">Transmembrane helix</keyword>
<reference evidence="5" key="1">
    <citation type="submission" date="2019-05" db="EMBL/GenBank/DDBJ databases">
        <title>Annotation for the trematode Fasciolopsis buski.</title>
        <authorList>
            <person name="Choi Y.-J."/>
        </authorList>
    </citation>
    <scope>NUCLEOTIDE SEQUENCE</scope>
    <source>
        <strain evidence="5">HT</strain>
        <tissue evidence="5">Whole worm</tissue>
    </source>
</reference>
<proteinExistence type="predicted"/>
<gene>
    <name evidence="5" type="ORF">FBUS_11644</name>
</gene>
<dbReference type="AlphaFoldDB" id="A0A8E0S530"/>
<sequence length="179" mass="19872">MPQGSEFCWTSESESLGPTYSGPGSTSLARRKLVLAAKEHVESMHQSVGSTLLYGKNNVLMKTIDGSRELPGYLSLHDYGPEVGLVLKWTPNGAMFPNSSFTPAQSVELELENTSPGVPLKDTKRIGTRREQVVVHFCLLFLLAVINCGWLFCVNIRMRHPVRIHAYAGCTYRPEMLCN</sequence>
<accession>A0A8E0S530</accession>
<evidence type="ECO:0000256" key="3">
    <source>
        <dbReference type="SAM" id="Phobius"/>
    </source>
</evidence>
<dbReference type="OrthoDB" id="10599035at2759"/>
<evidence type="ECO:0000256" key="2">
    <source>
        <dbReference type="SAM" id="MobiDB-lite"/>
    </source>
</evidence>
<comment type="caution">
    <text evidence="5">The sequence shown here is derived from an EMBL/GenBank/DDBJ whole genome shotgun (WGS) entry which is preliminary data.</text>
</comment>
<dbReference type="GO" id="GO:0005096">
    <property type="term" value="F:GTPase activator activity"/>
    <property type="evidence" value="ECO:0007669"/>
    <property type="project" value="UniProtKB-KW"/>
</dbReference>
<evidence type="ECO:0000313" key="6">
    <source>
        <dbReference type="Proteomes" id="UP000728185"/>
    </source>
</evidence>
<protein>
    <recommendedName>
        <fullName evidence="4">Small G protein signalling modulator 1/2 Rab-binding domain-containing protein</fullName>
    </recommendedName>
</protein>
<dbReference type="Proteomes" id="UP000728185">
    <property type="component" value="Unassembled WGS sequence"/>
</dbReference>
<organism evidence="5 6">
    <name type="scientific">Fasciolopsis buskii</name>
    <dbReference type="NCBI Taxonomy" id="27845"/>
    <lineage>
        <taxon>Eukaryota</taxon>
        <taxon>Metazoa</taxon>
        <taxon>Spiralia</taxon>
        <taxon>Lophotrochozoa</taxon>
        <taxon>Platyhelminthes</taxon>
        <taxon>Trematoda</taxon>
        <taxon>Digenea</taxon>
        <taxon>Plagiorchiida</taxon>
        <taxon>Echinostomata</taxon>
        <taxon>Echinostomatoidea</taxon>
        <taxon>Fasciolidae</taxon>
        <taxon>Fasciolopsis</taxon>
    </lineage>
</organism>